<feature type="domain" description="Serine/threonine specific protein phosphatases" evidence="6">
    <location>
        <begin position="100"/>
        <end position="105"/>
    </location>
</feature>
<gene>
    <name evidence="7" type="ORF">PCOR1329_LOCUS53317</name>
</gene>
<reference evidence="7" key="1">
    <citation type="submission" date="2023-10" db="EMBL/GenBank/DDBJ databases">
        <authorList>
            <person name="Chen Y."/>
            <person name="Shah S."/>
            <person name="Dougan E. K."/>
            <person name="Thang M."/>
            <person name="Chan C."/>
        </authorList>
    </citation>
    <scope>NUCLEOTIDE SEQUENCE [LARGE SCALE GENOMIC DNA]</scope>
</reference>
<dbReference type="Pfam" id="PF00149">
    <property type="entry name" value="Metallophos"/>
    <property type="match status" value="1"/>
</dbReference>
<evidence type="ECO:0000256" key="2">
    <source>
        <dbReference type="ARBA" id="ARBA00022723"/>
    </source>
</evidence>
<evidence type="ECO:0000256" key="5">
    <source>
        <dbReference type="SAM" id="MobiDB-lite"/>
    </source>
</evidence>
<dbReference type="InterPro" id="IPR004843">
    <property type="entry name" value="Calcineurin-like_PHP"/>
</dbReference>
<dbReference type="CDD" id="cd00144">
    <property type="entry name" value="MPP_PPP_family"/>
    <property type="match status" value="1"/>
</dbReference>
<organism evidence="7 8">
    <name type="scientific">Prorocentrum cordatum</name>
    <dbReference type="NCBI Taxonomy" id="2364126"/>
    <lineage>
        <taxon>Eukaryota</taxon>
        <taxon>Sar</taxon>
        <taxon>Alveolata</taxon>
        <taxon>Dinophyceae</taxon>
        <taxon>Prorocentrales</taxon>
        <taxon>Prorocentraceae</taxon>
        <taxon>Prorocentrum</taxon>
    </lineage>
</organism>
<dbReference type="InterPro" id="IPR051134">
    <property type="entry name" value="PPP_phosphatase"/>
</dbReference>
<dbReference type="EC" id="3.1.3.16" evidence="4"/>
<sequence>GAVQPGVREHTGHLRAVRQEDLRGAAVVGGGPRPLQDLRGHPRPAAGPAAPLLRLRRSNERNAPMVVFNGDFVDRGEHQLEVMGLLLAFKVLLPEKVWLVRGNHEFRFMNEKYGFLDECNKKLGSFGPKLFELFHRVFDVMPVACMISDRILCVHGGIGEGKWKVDDIRGVRRPLNDDVSDPELLWVHNLLWSDPIEDDNENADVFGVHVSPRGGSLSTFGWNVTKTFCARNGLGLIVRSHQSKRDSLGIDIMHENLLMRVFSARDYEGHGNDGAVLLVKPVDPELPDGLLSVRPQVLRSIAKGKKAKATVAEKDRLASSKPAAEERQTTAGSADPTPDEDEDEDKGPAFESRRSLRQSHPTS</sequence>
<dbReference type="InterPro" id="IPR029052">
    <property type="entry name" value="Metallo-depent_PP-like"/>
</dbReference>
<accession>A0ABN9V276</accession>
<dbReference type="PANTHER" id="PTHR45668">
    <property type="entry name" value="SERINE/THREONINE-PROTEIN PHOSPHATASE 5-RELATED"/>
    <property type="match status" value="1"/>
</dbReference>
<keyword evidence="4" id="KW-0378">Hydrolase</keyword>
<comment type="cofactor">
    <cofactor evidence="1">
        <name>Mn(2+)</name>
        <dbReference type="ChEBI" id="CHEBI:29035"/>
    </cofactor>
</comment>
<keyword evidence="3" id="KW-0464">Manganese</keyword>
<evidence type="ECO:0000256" key="3">
    <source>
        <dbReference type="ARBA" id="ARBA00023211"/>
    </source>
</evidence>
<feature type="compositionally biased region" description="Basic and acidic residues" evidence="5">
    <location>
        <begin position="311"/>
        <end position="328"/>
    </location>
</feature>
<dbReference type="EMBL" id="CAUYUJ010016500">
    <property type="protein sequence ID" value="CAK0865918.1"/>
    <property type="molecule type" value="Genomic_DNA"/>
</dbReference>
<keyword evidence="8" id="KW-1185">Reference proteome</keyword>
<evidence type="ECO:0000256" key="4">
    <source>
        <dbReference type="RuleBase" id="RU004273"/>
    </source>
</evidence>
<feature type="region of interest" description="Disordered" evidence="5">
    <location>
        <begin position="309"/>
        <end position="363"/>
    </location>
</feature>
<feature type="non-terminal residue" evidence="7">
    <location>
        <position position="1"/>
    </location>
</feature>
<dbReference type="SUPFAM" id="SSF56300">
    <property type="entry name" value="Metallo-dependent phosphatases"/>
    <property type="match status" value="1"/>
</dbReference>
<evidence type="ECO:0000313" key="8">
    <source>
        <dbReference type="Proteomes" id="UP001189429"/>
    </source>
</evidence>
<comment type="catalytic activity">
    <reaction evidence="4">
        <text>O-phospho-L-threonyl-[protein] + H2O = L-threonyl-[protein] + phosphate</text>
        <dbReference type="Rhea" id="RHEA:47004"/>
        <dbReference type="Rhea" id="RHEA-COMP:11060"/>
        <dbReference type="Rhea" id="RHEA-COMP:11605"/>
        <dbReference type="ChEBI" id="CHEBI:15377"/>
        <dbReference type="ChEBI" id="CHEBI:30013"/>
        <dbReference type="ChEBI" id="CHEBI:43474"/>
        <dbReference type="ChEBI" id="CHEBI:61977"/>
        <dbReference type="EC" id="3.1.3.16"/>
    </reaction>
</comment>
<dbReference type="Proteomes" id="UP001189429">
    <property type="component" value="Unassembled WGS sequence"/>
</dbReference>
<comment type="caution">
    <text evidence="7">The sequence shown here is derived from an EMBL/GenBank/DDBJ whole genome shotgun (WGS) entry which is preliminary data.</text>
</comment>
<evidence type="ECO:0000256" key="1">
    <source>
        <dbReference type="ARBA" id="ARBA00001936"/>
    </source>
</evidence>
<evidence type="ECO:0000313" key="7">
    <source>
        <dbReference type="EMBL" id="CAK0865918.1"/>
    </source>
</evidence>
<dbReference type="PANTHER" id="PTHR45668:SF5">
    <property type="entry name" value="SERINE_THREONINE-PROTEIN PHOSPHATASE 5"/>
    <property type="match status" value="1"/>
</dbReference>
<keyword evidence="2" id="KW-0479">Metal-binding</keyword>
<dbReference type="PRINTS" id="PR00114">
    <property type="entry name" value="STPHPHTASE"/>
</dbReference>
<protein>
    <recommendedName>
        <fullName evidence="4">Serine/threonine-protein phosphatase</fullName>
        <ecNumber evidence="4">3.1.3.16</ecNumber>
    </recommendedName>
</protein>
<name>A0ABN9V276_9DINO</name>
<dbReference type="SMART" id="SM00156">
    <property type="entry name" value="PP2Ac"/>
    <property type="match status" value="1"/>
</dbReference>
<evidence type="ECO:0000259" key="6">
    <source>
        <dbReference type="PROSITE" id="PS00125"/>
    </source>
</evidence>
<dbReference type="PROSITE" id="PS00125">
    <property type="entry name" value="SER_THR_PHOSPHATASE"/>
    <property type="match status" value="1"/>
</dbReference>
<comment type="similarity">
    <text evidence="4">Belongs to the PPP phosphatase family.</text>
</comment>
<dbReference type="InterPro" id="IPR006186">
    <property type="entry name" value="Ser/Thr-sp_prot-phosphatase"/>
</dbReference>
<proteinExistence type="inferred from homology"/>
<dbReference type="Gene3D" id="3.60.21.10">
    <property type="match status" value="1"/>
</dbReference>